<protein>
    <submittedName>
        <fullName evidence="2">Uncharacterized protein</fullName>
    </submittedName>
</protein>
<dbReference type="Proteomes" id="UP000286134">
    <property type="component" value="Unassembled WGS sequence"/>
</dbReference>
<accession>A0A420HP69</accession>
<name>A0A420HP69_9PEZI</name>
<proteinExistence type="predicted"/>
<dbReference type="AlphaFoldDB" id="A0A420HP69"/>
<gene>
    <name evidence="2" type="ORF">OnM2_061048</name>
</gene>
<feature type="region of interest" description="Disordered" evidence="1">
    <location>
        <begin position="59"/>
        <end position="79"/>
    </location>
</feature>
<evidence type="ECO:0000313" key="2">
    <source>
        <dbReference type="EMBL" id="RKF59226.1"/>
    </source>
</evidence>
<sequence>MAHCPDKSQTIPINHQQDVRQFDYRKKHTSHHSNASKKINLNNKRKSKESYSVANVFATSTKPTRRQRKREHKRDNRNTTIINVLNDQMGEVGGKIAKDATETFDEVLESHLENLMSIEEKDERFKSIISEAILKLAAPLISRNGDLKSLSYLSDSPTSSDANIITKDNSNIDTVYNIKKYKQIINMEQENLRNCWKQWEDIHDEYLALGIEVFGPESFDDNTAIQRNGFKSDMELLDLQHKSKIMELEGEIEKLGSNVMQKMKKSEKSVAFDLHNKGNFTFAKGCSYEKFKITPIYRLTYAIQTSWSLKNNSGLLVLPSLRMIKVPHPTSR</sequence>
<dbReference type="OrthoDB" id="5341143at2759"/>
<evidence type="ECO:0000256" key="1">
    <source>
        <dbReference type="SAM" id="MobiDB-lite"/>
    </source>
</evidence>
<evidence type="ECO:0000313" key="3">
    <source>
        <dbReference type="Proteomes" id="UP000286134"/>
    </source>
</evidence>
<keyword evidence="3" id="KW-1185">Reference proteome</keyword>
<organism evidence="2 3">
    <name type="scientific">Erysiphe neolycopersici</name>
    <dbReference type="NCBI Taxonomy" id="212602"/>
    <lineage>
        <taxon>Eukaryota</taxon>
        <taxon>Fungi</taxon>
        <taxon>Dikarya</taxon>
        <taxon>Ascomycota</taxon>
        <taxon>Pezizomycotina</taxon>
        <taxon>Leotiomycetes</taxon>
        <taxon>Erysiphales</taxon>
        <taxon>Erysiphaceae</taxon>
        <taxon>Erysiphe</taxon>
    </lineage>
</organism>
<dbReference type="EMBL" id="MCFK01006190">
    <property type="protein sequence ID" value="RKF59226.1"/>
    <property type="molecule type" value="Genomic_DNA"/>
</dbReference>
<reference evidence="2 3" key="1">
    <citation type="journal article" date="2018" name="BMC Genomics">
        <title>Comparative genome analyses reveal sequence features reflecting distinct modes of host-adaptation between dicot and monocot powdery mildew.</title>
        <authorList>
            <person name="Wu Y."/>
            <person name="Ma X."/>
            <person name="Pan Z."/>
            <person name="Kale S.D."/>
            <person name="Song Y."/>
            <person name="King H."/>
            <person name="Zhang Q."/>
            <person name="Presley C."/>
            <person name="Deng X."/>
            <person name="Wei C.I."/>
            <person name="Xiao S."/>
        </authorList>
    </citation>
    <scope>NUCLEOTIDE SEQUENCE [LARGE SCALE GENOMIC DNA]</scope>
    <source>
        <strain evidence="2">UMSG2</strain>
    </source>
</reference>
<feature type="compositionally biased region" description="Basic residues" evidence="1">
    <location>
        <begin position="63"/>
        <end position="72"/>
    </location>
</feature>
<comment type="caution">
    <text evidence="2">The sequence shown here is derived from an EMBL/GenBank/DDBJ whole genome shotgun (WGS) entry which is preliminary data.</text>
</comment>